<accession>A0AA36MB39</accession>
<reference evidence="3" key="1">
    <citation type="submission" date="2023-07" db="EMBL/GenBank/DDBJ databases">
        <authorList>
            <consortium name="CYATHOMIX"/>
        </authorList>
    </citation>
    <scope>NUCLEOTIDE SEQUENCE</scope>
    <source>
        <strain evidence="3">N/A</strain>
    </source>
</reference>
<sequence>MPSCADILYDRIHNEKWFTARGLKTISDASGWHVESVNGVAKLIALLLLFLLTRSSNWLVCNTILIVVPLLLTFVYPDEKPPPENMRIYGICALAMTAFDRMLEAFPFYYVIKLSALLFLLVEPSFLNDNIRKLLTVPVASANPTGPEERNVKTAKPAAPWSILDSLRSAIAPSSPKARSLRGPAPPPKPVEDLRQSNATLDTRPLMAGPTQVPMSESIGRASVASGPPVAVGEKKSVPSTYINLPKPKVGRRSIRLPPDKKK</sequence>
<feature type="transmembrane region" description="Helical" evidence="2">
    <location>
        <begin position="108"/>
        <end position="127"/>
    </location>
</feature>
<evidence type="ECO:0000256" key="1">
    <source>
        <dbReference type="SAM" id="MobiDB-lite"/>
    </source>
</evidence>
<feature type="region of interest" description="Disordered" evidence="1">
    <location>
        <begin position="173"/>
        <end position="194"/>
    </location>
</feature>
<protein>
    <submittedName>
        <fullName evidence="3">Uncharacterized protein</fullName>
    </submittedName>
</protein>
<gene>
    <name evidence="3" type="ORF">CYNAS_LOCUS15125</name>
</gene>
<proteinExistence type="predicted"/>
<keyword evidence="2" id="KW-0472">Membrane</keyword>
<feature type="transmembrane region" description="Helical" evidence="2">
    <location>
        <begin position="59"/>
        <end position="76"/>
    </location>
</feature>
<comment type="caution">
    <text evidence="3">The sequence shown here is derived from an EMBL/GenBank/DDBJ whole genome shotgun (WGS) entry which is preliminary data.</text>
</comment>
<dbReference type="Proteomes" id="UP001176961">
    <property type="component" value="Unassembled WGS sequence"/>
</dbReference>
<feature type="region of interest" description="Disordered" evidence="1">
    <location>
        <begin position="220"/>
        <end position="263"/>
    </location>
</feature>
<keyword evidence="2" id="KW-0812">Transmembrane</keyword>
<feature type="transmembrane region" description="Helical" evidence="2">
    <location>
        <begin position="32"/>
        <end position="52"/>
    </location>
</feature>
<dbReference type="AlphaFoldDB" id="A0AA36MB39"/>
<evidence type="ECO:0000313" key="3">
    <source>
        <dbReference type="EMBL" id="CAJ0603142.1"/>
    </source>
</evidence>
<dbReference type="EMBL" id="CATQJL010000305">
    <property type="protein sequence ID" value="CAJ0603142.1"/>
    <property type="molecule type" value="Genomic_DNA"/>
</dbReference>
<name>A0AA36MB39_CYLNA</name>
<evidence type="ECO:0000313" key="4">
    <source>
        <dbReference type="Proteomes" id="UP001176961"/>
    </source>
</evidence>
<keyword evidence="4" id="KW-1185">Reference proteome</keyword>
<organism evidence="3 4">
    <name type="scientific">Cylicocyclus nassatus</name>
    <name type="common">Nematode worm</name>
    <dbReference type="NCBI Taxonomy" id="53992"/>
    <lineage>
        <taxon>Eukaryota</taxon>
        <taxon>Metazoa</taxon>
        <taxon>Ecdysozoa</taxon>
        <taxon>Nematoda</taxon>
        <taxon>Chromadorea</taxon>
        <taxon>Rhabditida</taxon>
        <taxon>Rhabditina</taxon>
        <taxon>Rhabditomorpha</taxon>
        <taxon>Strongyloidea</taxon>
        <taxon>Strongylidae</taxon>
        <taxon>Cylicocyclus</taxon>
    </lineage>
</organism>
<keyword evidence="2" id="KW-1133">Transmembrane helix</keyword>
<evidence type="ECO:0000256" key="2">
    <source>
        <dbReference type="SAM" id="Phobius"/>
    </source>
</evidence>